<sequence length="250" mass="28286">MSQVNLNNVGVVILAAGKGTRLNCTDRPKVMLEIGGKPIVSYIVNTLEKMGLSKEQIVLVVGFKKEIVEDYFGDKVSYAEQTELLGTAHAAFTGIKKLPENIENVLVLAGDDSAFYTAETLEKFMSNHILGGNKVSLLTAKVENPFQLGRIVRHENGDVEIIEKEYLTEEQEKINEISTGTFCFDRYWYEDMFPTMPKLRKLGEYGLPTALAMVRDKKEKYDIVILENPQEWFGINTLEQLEEAKKRLNQ</sequence>
<evidence type="ECO:0000256" key="4">
    <source>
        <dbReference type="ARBA" id="ARBA00048247"/>
    </source>
</evidence>
<dbReference type="Pfam" id="PF00483">
    <property type="entry name" value="NTP_transferase"/>
    <property type="match status" value="1"/>
</dbReference>
<dbReference type="InterPro" id="IPR005835">
    <property type="entry name" value="NTP_transferase_dom"/>
</dbReference>
<evidence type="ECO:0000256" key="1">
    <source>
        <dbReference type="ARBA" id="ARBA00022679"/>
    </source>
</evidence>
<comment type="function">
    <text evidence="6">Catalyzes the last two sequential reactions in the de novo biosynthetic pathway for UDP-N-acetylglucosamine (UDP-GlcNAc). The C-terminal domain catalyzes the transfer of acetyl group from acetyl coenzyme A to glucosamine-1-phosphate (GlcN-1-P) to produce N-acetylglucosamine-1-phosphate (GlcNAc-1-P), which is converted into UDP-GlcNAc by the transfer of uridine 5-monophosphate (from uridine 5-triphosphate), a reaction catalyzed by the N-terminal domain.</text>
</comment>
<comment type="caution">
    <text evidence="8">The sequence shown here is derived from an EMBL/GenBank/DDBJ whole genome shotgun (WGS) entry which is preliminary data.</text>
</comment>
<dbReference type="PANTHER" id="PTHR43584:SF3">
    <property type="entry name" value="BIFUNCTIONAL PROTEIN GLMU"/>
    <property type="match status" value="1"/>
</dbReference>
<keyword evidence="2" id="KW-0548">Nucleotidyltransferase</keyword>
<evidence type="ECO:0000313" key="9">
    <source>
        <dbReference type="Proteomes" id="UP000231453"/>
    </source>
</evidence>
<proteinExistence type="predicted"/>
<reference evidence="9" key="1">
    <citation type="submission" date="2017-09" db="EMBL/GenBank/DDBJ databases">
        <title>Depth-based differentiation of microbial function through sediment-hosted aquifers and enrichment of novel symbionts in the deep terrestrial subsurface.</title>
        <authorList>
            <person name="Probst A.J."/>
            <person name="Ladd B."/>
            <person name="Jarett J.K."/>
            <person name="Geller-Mcgrath D.E."/>
            <person name="Sieber C.M.K."/>
            <person name="Emerson J.B."/>
            <person name="Anantharaman K."/>
            <person name="Thomas B.C."/>
            <person name="Malmstrom R."/>
            <person name="Stieglmeier M."/>
            <person name="Klingl A."/>
            <person name="Woyke T."/>
            <person name="Ryan C.M."/>
            <person name="Banfield J.F."/>
        </authorList>
    </citation>
    <scope>NUCLEOTIDE SEQUENCE [LARGE SCALE GENOMIC DNA]</scope>
</reference>
<dbReference type="InterPro" id="IPR050065">
    <property type="entry name" value="GlmU-like"/>
</dbReference>
<evidence type="ECO:0000256" key="6">
    <source>
        <dbReference type="ARBA" id="ARBA00049628"/>
    </source>
</evidence>
<comment type="catalytic activity">
    <reaction evidence="4">
        <text>alpha-D-glucosamine 1-phosphate + acetyl-CoA = N-acetyl-alpha-D-glucosamine 1-phosphate + CoA + H(+)</text>
        <dbReference type="Rhea" id="RHEA:13725"/>
        <dbReference type="ChEBI" id="CHEBI:15378"/>
        <dbReference type="ChEBI" id="CHEBI:57287"/>
        <dbReference type="ChEBI" id="CHEBI:57288"/>
        <dbReference type="ChEBI" id="CHEBI:57776"/>
        <dbReference type="ChEBI" id="CHEBI:58516"/>
        <dbReference type="EC" id="2.3.1.157"/>
    </reaction>
</comment>
<dbReference type="GO" id="GO:0003977">
    <property type="term" value="F:UDP-N-acetylglucosamine diphosphorylase activity"/>
    <property type="evidence" value="ECO:0007669"/>
    <property type="project" value="UniProtKB-EC"/>
</dbReference>
<dbReference type="Gene3D" id="3.90.550.10">
    <property type="entry name" value="Spore Coat Polysaccharide Biosynthesis Protein SpsA, Chain A"/>
    <property type="match status" value="1"/>
</dbReference>
<gene>
    <name evidence="8" type="ORF">COX80_01990</name>
</gene>
<evidence type="ECO:0000256" key="2">
    <source>
        <dbReference type="ARBA" id="ARBA00022695"/>
    </source>
</evidence>
<dbReference type="GO" id="GO:0019134">
    <property type="term" value="F:glucosamine-1-phosphate N-acetyltransferase activity"/>
    <property type="evidence" value="ECO:0007669"/>
    <property type="project" value="UniProtKB-EC"/>
</dbReference>
<evidence type="ECO:0000256" key="5">
    <source>
        <dbReference type="ARBA" id="ARBA00048493"/>
    </source>
</evidence>
<dbReference type="PANTHER" id="PTHR43584">
    <property type="entry name" value="NUCLEOTIDYL TRANSFERASE"/>
    <property type="match status" value="1"/>
</dbReference>
<dbReference type="InterPro" id="IPR029044">
    <property type="entry name" value="Nucleotide-diphossugar_trans"/>
</dbReference>
<dbReference type="AlphaFoldDB" id="A0A2M7VB34"/>
<dbReference type="Proteomes" id="UP000231453">
    <property type="component" value="Unassembled WGS sequence"/>
</dbReference>
<comment type="catalytic activity">
    <reaction evidence="5">
        <text>N-acetyl-alpha-D-glucosamine 1-phosphate + UTP + H(+) = UDP-N-acetyl-alpha-D-glucosamine + diphosphate</text>
        <dbReference type="Rhea" id="RHEA:13509"/>
        <dbReference type="ChEBI" id="CHEBI:15378"/>
        <dbReference type="ChEBI" id="CHEBI:33019"/>
        <dbReference type="ChEBI" id="CHEBI:46398"/>
        <dbReference type="ChEBI" id="CHEBI:57705"/>
        <dbReference type="ChEBI" id="CHEBI:57776"/>
        <dbReference type="EC" id="2.7.7.23"/>
    </reaction>
</comment>
<feature type="domain" description="Nucleotidyl transferase" evidence="7">
    <location>
        <begin position="12"/>
        <end position="248"/>
    </location>
</feature>
<dbReference type="EMBL" id="PFPL01000032">
    <property type="protein sequence ID" value="PIZ96213.1"/>
    <property type="molecule type" value="Genomic_DNA"/>
</dbReference>
<protein>
    <recommendedName>
        <fullName evidence="7">Nucleotidyl transferase domain-containing protein</fullName>
    </recommendedName>
</protein>
<name>A0A2M7VB34_9BACT</name>
<keyword evidence="1" id="KW-0808">Transferase</keyword>
<organism evidence="8 9">
    <name type="scientific">Candidatus Magasanikbacteria bacterium CG_4_10_14_0_2_um_filter_33_14</name>
    <dbReference type="NCBI Taxonomy" id="1974636"/>
    <lineage>
        <taxon>Bacteria</taxon>
        <taxon>Candidatus Magasanikiibacteriota</taxon>
    </lineage>
</organism>
<dbReference type="SUPFAM" id="SSF53448">
    <property type="entry name" value="Nucleotide-diphospho-sugar transferases"/>
    <property type="match status" value="1"/>
</dbReference>
<accession>A0A2M7VB34</accession>
<evidence type="ECO:0000313" key="8">
    <source>
        <dbReference type="EMBL" id="PIZ96213.1"/>
    </source>
</evidence>
<evidence type="ECO:0000259" key="7">
    <source>
        <dbReference type="Pfam" id="PF00483"/>
    </source>
</evidence>
<keyword evidence="3" id="KW-0012">Acyltransferase</keyword>
<evidence type="ECO:0000256" key="3">
    <source>
        <dbReference type="ARBA" id="ARBA00023315"/>
    </source>
</evidence>